<evidence type="ECO:0000256" key="4">
    <source>
        <dbReference type="SAM" id="Phobius"/>
    </source>
</evidence>
<evidence type="ECO:0000256" key="1">
    <source>
        <dbReference type="ARBA" id="ARBA00022670"/>
    </source>
</evidence>
<keyword evidence="1" id="KW-0645">Protease</keyword>
<evidence type="ECO:0000313" key="6">
    <source>
        <dbReference type="Proteomes" id="UP001597156"/>
    </source>
</evidence>
<keyword evidence="4" id="KW-0812">Transmembrane</keyword>
<keyword evidence="4" id="KW-1133">Transmembrane helix</keyword>
<gene>
    <name evidence="5" type="ORF">ACFQ22_05385</name>
</gene>
<name>A0ABW3PKF3_9LACO</name>
<keyword evidence="6" id="KW-1185">Reference proteome</keyword>
<keyword evidence="2" id="KW-0378">Hydrolase</keyword>
<feature type="transmembrane region" description="Helical" evidence="4">
    <location>
        <begin position="12"/>
        <end position="31"/>
    </location>
</feature>
<dbReference type="InterPro" id="IPR042007">
    <property type="entry name" value="Sortase_A"/>
</dbReference>
<dbReference type="CDD" id="cd06165">
    <property type="entry name" value="Sortase_A"/>
    <property type="match status" value="1"/>
</dbReference>
<dbReference type="NCBIfam" id="TIGR01076">
    <property type="entry name" value="sortase_fam"/>
    <property type="match status" value="1"/>
</dbReference>
<dbReference type="EMBL" id="JBHTLH010000015">
    <property type="protein sequence ID" value="MFD1124798.1"/>
    <property type="molecule type" value="Genomic_DNA"/>
</dbReference>
<dbReference type="SUPFAM" id="SSF63817">
    <property type="entry name" value="Sortase"/>
    <property type="match status" value="1"/>
</dbReference>
<dbReference type="Gene3D" id="2.40.260.10">
    <property type="entry name" value="Sortase"/>
    <property type="match status" value="1"/>
</dbReference>
<keyword evidence="3" id="KW-0788">Thiol protease</keyword>
<dbReference type="Proteomes" id="UP001597156">
    <property type="component" value="Unassembled WGS sequence"/>
</dbReference>
<dbReference type="RefSeq" id="WP_121977574.1">
    <property type="nucleotide sequence ID" value="NZ_JBHTLH010000015.1"/>
</dbReference>
<protein>
    <submittedName>
        <fullName evidence="5">Class A sortase</fullName>
    </submittedName>
</protein>
<organism evidence="5 6">
    <name type="scientific">Lentilactobacillus raoultii</name>
    <dbReference type="NCBI Taxonomy" id="1987503"/>
    <lineage>
        <taxon>Bacteria</taxon>
        <taxon>Bacillati</taxon>
        <taxon>Bacillota</taxon>
        <taxon>Bacilli</taxon>
        <taxon>Lactobacillales</taxon>
        <taxon>Lactobacillaceae</taxon>
        <taxon>Lentilactobacillus</taxon>
    </lineage>
</organism>
<dbReference type="InterPro" id="IPR005754">
    <property type="entry name" value="Sortase"/>
</dbReference>
<dbReference type="Pfam" id="PF04203">
    <property type="entry name" value="Sortase"/>
    <property type="match status" value="1"/>
</dbReference>
<accession>A0ABW3PKF3</accession>
<evidence type="ECO:0000256" key="2">
    <source>
        <dbReference type="ARBA" id="ARBA00022801"/>
    </source>
</evidence>
<proteinExistence type="predicted"/>
<evidence type="ECO:0000256" key="3">
    <source>
        <dbReference type="ARBA" id="ARBA00022807"/>
    </source>
</evidence>
<dbReference type="InterPro" id="IPR023365">
    <property type="entry name" value="Sortase_dom-sf"/>
</dbReference>
<reference evidence="6" key="1">
    <citation type="journal article" date="2019" name="Int. J. Syst. Evol. Microbiol.">
        <title>The Global Catalogue of Microorganisms (GCM) 10K type strain sequencing project: providing services to taxonomists for standard genome sequencing and annotation.</title>
        <authorList>
            <consortium name="The Broad Institute Genomics Platform"/>
            <consortium name="The Broad Institute Genome Sequencing Center for Infectious Disease"/>
            <person name="Wu L."/>
            <person name="Ma J."/>
        </authorList>
    </citation>
    <scope>NUCLEOTIDE SEQUENCE [LARGE SCALE GENOMIC DNA]</scope>
    <source>
        <strain evidence="6">CCUG 71848</strain>
    </source>
</reference>
<sequence>MRKTGQPSRGKRLLTGILMTILILISLGLIFNRQLAMLLVRHNQSQLDHLPKTTLVQNSQHQHWQKHPAKVKNFSNGDAVKSMSQTKQNRQATIAYLNIPRINVHLPILYQVTNAHLSVGVATLRASEKLGQGNFVIFGHNFENSTMLSNLQKLRKGNQIETTNGRHTYRYRVTQNIVINEYNWHYTKPSHQKIITVITCADGGATRQIVRGKLVAIS</sequence>
<comment type="caution">
    <text evidence="5">The sequence shown here is derived from an EMBL/GenBank/DDBJ whole genome shotgun (WGS) entry which is preliminary data.</text>
</comment>
<evidence type="ECO:0000313" key="5">
    <source>
        <dbReference type="EMBL" id="MFD1124798.1"/>
    </source>
</evidence>
<keyword evidence="4" id="KW-0472">Membrane</keyword>